<name>A0A7W2FSD5_9VIBR</name>
<keyword evidence="8" id="KW-1185">Reference proteome</keyword>
<keyword evidence="3" id="KW-0564">Palmitate</keyword>
<dbReference type="InterPro" id="IPR036328">
    <property type="entry name" value="MliC_sf"/>
</dbReference>
<evidence type="ECO:0000313" key="8">
    <source>
        <dbReference type="Proteomes" id="UP000571701"/>
    </source>
</evidence>
<sequence>MIRAGVFITSAVLLAGCSSSNEAMTSSDSNSYHYQCSEDKQFSADYLIEEQGALVRVGDVDYALIQVPSGSGTRYILPDNAQTEVKPVTLYAKGDYARLELGREIYKNCESK</sequence>
<dbReference type="PROSITE" id="PS51257">
    <property type="entry name" value="PROKAR_LIPOPROTEIN"/>
    <property type="match status" value="1"/>
</dbReference>
<evidence type="ECO:0000259" key="6">
    <source>
        <dbReference type="Pfam" id="PF09864"/>
    </source>
</evidence>
<comment type="caution">
    <text evidence="7">The sequence shown here is derived from an EMBL/GenBank/DDBJ whole genome shotgun (WGS) entry which is preliminary data.</text>
</comment>
<evidence type="ECO:0000313" key="7">
    <source>
        <dbReference type="EMBL" id="MBA5763391.1"/>
    </source>
</evidence>
<keyword evidence="4" id="KW-0449">Lipoprotein</keyword>
<dbReference type="RefSeq" id="WP_182109407.1">
    <property type="nucleotide sequence ID" value="NZ_JACFYF010000008.1"/>
</dbReference>
<evidence type="ECO:0000256" key="1">
    <source>
        <dbReference type="ARBA" id="ARBA00022729"/>
    </source>
</evidence>
<dbReference type="EMBL" id="JACFYF010000008">
    <property type="protein sequence ID" value="MBA5763391.1"/>
    <property type="molecule type" value="Genomic_DNA"/>
</dbReference>
<dbReference type="Gene3D" id="2.40.128.200">
    <property type="match status" value="1"/>
</dbReference>
<feature type="chain" id="PRO_5030651274" evidence="5">
    <location>
        <begin position="24"/>
        <end position="112"/>
    </location>
</feature>
<keyword evidence="2" id="KW-0472">Membrane</keyword>
<dbReference type="SUPFAM" id="SSF141488">
    <property type="entry name" value="YdhA-like"/>
    <property type="match status" value="1"/>
</dbReference>
<reference evidence="7 8" key="1">
    <citation type="submission" date="2020-07" db="EMBL/GenBank/DDBJ databases">
        <title>Vibrio marinisediminis sp. nov., isolated from marine sediment.</title>
        <authorList>
            <person name="Ji X."/>
        </authorList>
    </citation>
    <scope>NUCLEOTIDE SEQUENCE [LARGE SCALE GENOMIC DNA]</scope>
    <source>
        <strain evidence="7 8">404</strain>
    </source>
</reference>
<dbReference type="AlphaFoldDB" id="A0A7W2FSD5"/>
<organism evidence="7 8">
    <name type="scientific">Vibrio marinisediminis</name>
    <dbReference type="NCBI Taxonomy" id="2758441"/>
    <lineage>
        <taxon>Bacteria</taxon>
        <taxon>Pseudomonadati</taxon>
        <taxon>Pseudomonadota</taxon>
        <taxon>Gammaproteobacteria</taxon>
        <taxon>Vibrionales</taxon>
        <taxon>Vibrionaceae</taxon>
        <taxon>Vibrio</taxon>
    </lineage>
</organism>
<evidence type="ECO:0000256" key="5">
    <source>
        <dbReference type="SAM" id="SignalP"/>
    </source>
</evidence>
<evidence type="ECO:0000256" key="3">
    <source>
        <dbReference type="ARBA" id="ARBA00023139"/>
    </source>
</evidence>
<gene>
    <name evidence="7" type="ORF">H2O73_13590</name>
</gene>
<keyword evidence="1 5" id="KW-0732">Signal</keyword>
<feature type="domain" description="C-type lysozyme inhibitor" evidence="6">
    <location>
        <begin position="34"/>
        <end position="104"/>
    </location>
</feature>
<dbReference type="Proteomes" id="UP000571701">
    <property type="component" value="Unassembled WGS sequence"/>
</dbReference>
<proteinExistence type="predicted"/>
<evidence type="ECO:0000256" key="2">
    <source>
        <dbReference type="ARBA" id="ARBA00023136"/>
    </source>
</evidence>
<feature type="signal peptide" evidence="5">
    <location>
        <begin position="1"/>
        <end position="23"/>
    </location>
</feature>
<dbReference type="InterPro" id="IPR018660">
    <property type="entry name" value="MliC"/>
</dbReference>
<evidence type="ECO:0000256" key="4">
    <source>
        <dbReference type="ARBA" id="ARBA00023288"/>
    </source>
</evidence>
<protein>
    <submittedName>
        <fullName evidence="7">MliC family protein</fullName>
    </submittedName>
</protein>
<accession>A0A7W2FSD5</accession>
<dbReference type="Pfam" id="PF09864">
    <property type="entry name" value="MliC"/>
    <property type="match status" value="1"/>
</dbReference>